<dbReference type="InterPro" id="IPR015943">
    <property type="entry name" value="WD40/YVTN_repeat-like_dom_sf"/>
</dbReference>
<dbReference type="Gene3D" id="3.40.50.300">
    <property type="entry name" value="P-loop containing nucleotide triphosphate hydrolases"/>
    <property type="match status" value="1"/>
</dbReference>
<dbReference type="PROSITE" id="PS50294">
    <property type="entry name" value="WD_REPEATS_REGION"/>
    <property type="match status" value="1"/>
</dbReference>
<feature type="domain" description="DUF4062" evidence="3">
    <location>
        <begin position="8"/>
        <end position="94"/>
    </location>
</feature>
<evidence type="ECO:0000256" key="2">
    <source>
        <dbReference type="SAM" id="MobiDB-lite"/>
    </source>
</evidence>
<dbReference type="Gene3D" id="1.25.40.370">
    <property type="match status" value="1"/>
</dbReference>
<accession>A0A1M2UXA9</accession>
<protein>
    <recommendedName>
        <fullName evidence="3">DUF4062 domain-containing protein</fullName>
    </recommendedName>
</protein>
<name>A0A1M2UXA9_MARNT</name>
<feature type="region of interest" description="Disordered" evidence="2">
    <location>
        <begin position="703"/>
        <end position="722"/>
    </location>
</feature>
<dbReference type="InterPro" id="IPR027417">
    <property type="entry name" value="P-loop_NTPase"/>
</dbReference>
<keyword evidence="5" id="KW-1185">Reference proteome</keyword>
<dbReference type="SUPFAM" id="SSF50978">
    <property type="entry name" value="WD40 repeat-like"/>
    <property type="match status" value="2"/>
</dbReference>
<dbReference type="SUPFAM" id="SSF50960">
    <property type="entry name" value="TolB, C-terminal domain"/>
    <property type="match status" value="1"/>
</dbReference>
<proteinExistence type="predicted"/>
<reference evidence="4" key="1">
    <citation type="submission" date="2016-11" db="EMBL/GenBank/DDBJ databases">
        <title>Draft Genome Sequence of Marinobacter hydrocarbonoclasticus strain STW2, a polyaromatic aromatic hydrocarbon degrading and denitrifying bacterium from rhizosphere of Seagrass Enhalus acodoides.</title>
        <authorList>
            <person name="Ling J."/>
            <person name="Dong J."/>
        </authorList>
    </citation>
    <scope>NUCLEOTIDE SEQUENCE [LARGE SCALE GENOMIC DNA]</scope>
    <source>
        <strain evidence="4">STW2</strain>
    </source>
</reference>
<dbReference type="SMART" id="SM00320">
    <property type="entry name" value="WD40"/>
    <property type="match status" value="12"/>
</dbReference>
<dbReference type="Pfam" id="PF00400">
    <property type="entry name" value="WD40"/>
    <property type="match status" value="3"/>
</dbReference>
<dbReference type="RefSeq" id="WP_072676934.1">
    <property type="nucleotide sequence ID" value="NZ_MPKY01000001.1"/>
</dbReference>
<evidence type="ECO:0000256" key="1">
    <source>
        <dbReference type="PROSITE-ProRule" id="PRU00221"/>
    </source>
</evidence>
<dbReference type="EMBL" id="MPKY01000001">
    <property type="protein sequence ID" value="OJS99978.1"/>
    <property type="molecule type" value="Genomic_DNA"/>
</dbReference>
<dbReference type="Gene3D" id="2.130.10.10">
    <property type="entry name" value="YVTN repeat-like/Quinoprotein amine dehydrogenase"/>
    <property type="match status" value="5"/>
</dbReference>
<keyword evidence="1" id="KW-0853">WD repeat</keyword>
<dbReference type="InterPro" id="IPR001680">
    <property type="entry name" value="WD40_rpt"/>
</dbReference>
<feature type="repeat" description="WD" evidence="1">
    <location>
        <begin position="1236"/>
        <end position="1276"/>
    </location>
</feature>
<evidence type="ECO:0000313" key="5">
    <source>
        <dbReference type="Proteomes" id="UP000183986"/>
    </source>
</evidence>
<dbReference type="Pfam" id="PF13271">
    <property type="entry name" value="DUF4062"/>
    <property type="match status" value="1"/>
</dbReference>
<dbReference type="OrthoDB" id="218695at2"/>
<organism evidence="4 5">
    <name type="scientific">Marinobacter nauticus</name>
    <name type="common">Marinobacter hydrocarbonoclasticus</name>
    <name type="synonym">Marinobacter aquaeolei</name>
    <dbReference type="NCBI Taxonomy" id="2743"/>
    <lineage>
        <taxon>Bacteria</taxon>
        <taxon>Pseudomonadati</taxon>
        <taxon>Pseudomonadota</taxon>
        <taxon>Gammaproteobacteria</taxon>
        <taxon>Pseudomonadales</taxon>
        <taxon>Marinobacteraceae</taxon>
        <taxon>Marinobacter</taxon>
    </lineage>
</organism>
<dbReference type="InterPro" id="IPR052752">
    <property type="entry name" value="NACHT-WD_repeat"/>
</dbReference>
<dbReference type="SUPFAM" id="SSF52540">
    <property type="entry name" value="P-loop containing nucleoside triphosphate hydrolases"/>
    <property type="match status" value="1"/>
</dbReference>
<comment type="caution">
    <text evidence="4">The sequence shown here is derived from an EMBL/GenBank/DDBJ whole genome shotgun (WGS) entry which is preliminary data.</text>
</comment>
<dbReference type="Proteomes" id="UP000183986">
    <property type="component" value="Unassembled WGS sequence"/>
</dbReference>
<dbReference type="InterPro" id="IPR025139">
    <property type="entry name" value="DUF4062"/>
</dbReference>
<dbReference type="PANTHER" id="PTHR19871">
    <property type="entry name" value="BETA TRANSDUCIN-RELATED PROTEIN"/>
    <property type="match status" value="1"/>
</dbReference>
<dbReference type="InterPro" id="IPR036322">
    <property type="entry name" value="WD40_repeat_dom_sf"/>
</dbReference>
<sequence>MTPSRIFRLFVSSTFSDFIEEREWLRKEVFPKLEKYCAGKGASFQAVDLRWGITEAAQQNNETIQICLEEVRRCQDLSPRPNFAVLLGHRYGWEPIPEIIPEAHWGRLIAELSAQGGTGDIRTLNEFYQSDTNAAPPVYCLAPAVTDEQTSNIQRILRRAAAHFTGNDRLPYFGSATHQEIALGALGINDADEHVHAYIRRIKNLPNDARAKGYIDLKNNQQVPGANQRLNQLEIELRNRLSENHVHEFDSTWIKDANTDRPPITLDHLQSFGDSFYQHQVALINEELARIEKAESLQRKNEMHKAFAEERTQTFVGREEILSEIEDYLYSTSTSQSPFIAVAKGGNGKTSIIAKSYLRACKITAADKHPVVLCRFIGGVAGVETLKLMLESIITDIHTACGVEGTFAFQSVEETGIAFNDALKRAMPERPLWIFIDALDQLEQTDNLLLSDWLPETLPESVRIVLSTRPEALARSQGFTPHHIPAMKRQEGEELLSRWLDSSKEACFSAGITPTSSRTLTPEQRELVLEPFADHGNPLWLKLAYEEARRWRSWQRPNEELKALPQTVAGMVKKFVETFLIEQRKHPRVLVYKALSYLTAGRYGLSEEEIGQALGTDQEVQDEFKGLEKTDKKWSCGKSLPPIFWSRLAFDLKPYITTALIDGALVHRYFHREFTAAIEKNFLEGDQKSRLHGHLANNVFSTPDTRDLYQVPDDSNERPDDFEERQTSQVMRRLMEQPWQLFKAGQIKKLQTLLMDFPFCMAKCAANRAEDLMEDYLRAESIEHVGSREWQTWSGYILGGVGHLLFLGTSWSADRIFLQLAMEHAEKSRVARDARKWIEYHRPEWTCAYLNRSNKQFKTEMCIAVLSGHKAPIIRVVVLNDGRILSLSNDGDLRFWSSLGGKLKPLWNNLGPIEDLKKLQNGSILVRSREGTTRLWSPICEPLGRLDCHSEDTQQFKELSNERLLSWSEEPFLRIWSLEGKILAKLQGHSGPVEGADEISKGRILSWSKDKTIRLWSSTGQALAEFRGHTGSVHGARELSDDRYLSWSRDEKFLRLWSAVGEQLDTIDTGSGYACWSTQLSEGRVLVRCQDESRHLFSSSGLPLAKIQADSGGIHGIVEISEGRLLVWSADIENRHNDKGRVEIWSKTGVLLEVLENDRLRRCQGARQLSDGRLISWYADGIIKIWSSHGKLSTTWEGHSRTVGWVEELANGQLVSKSGDYTLKLWDSEGEHVGTLDGHQARITGFHVLPNSKILTWSEDQTLRIWDLSKAKPLKAPSNTIPNLSQCSDKLPVFWSRSGNSLELWSHKGDLLSTLQGHTHPVESVEAISKSKLMSGSFLERKVHLWSASGDLIASLEKRQSDFGRRKYHAMLSIKELKNGQLLSVEHEGEMRLWSPSGEQLALLEVHGASIVGVTEISGERLLSWSTDGTLALCSIQEKRVLRILNGHVGMVNGAYELRDGRLLSWSQDGTIRIWSPDSESVSVLVGHEQGRSINGALHLSDGRFVSWSYDSTIRLWSANGEALEVLTGHTASVSGVFEFGHGNLFSWSADNTVRTWSAQGSPLHCLKGHSGTINGALKLTGNRVLTWSEKEIVIWNLGPLNKESTLLTADKLHHVLSTEKGEVLALLGNYGKYSAPLRTSNIQKVMVPKKQKVTLNDANPILFRPRVSW</sequence>
<evidence type="ECO:0000259" key="3">
    <source>
        <dbReference type="Pfam" id="PF13271"/>
    </source>
</evidence>
<dbReference type="PANTHER" id="PTHR19871:SF14">
    <property type="entry name" value="DUF4062 DOMAIN-CONTAINING PROTEIN"/>
    <property type="match status" value="1"/>
</dbReference>
<gene>
    <name evidence="4" type="ORF">BEE62_07645</name>
</gene>
<evidence type="ECO:0000313" key="4">
    <source>
        <dbReference type="EMBL" id="OJS99978.1"/>
    </source>
</evidence>
<dbReference type="PROSITE" id="PS50082">
    <property type="entry name" value="WD_REPEATS_2"/>
    <property type="match status" value="1"/>
</dbReference>